<protein>
    <submittedName>
        <fullName evidence="1">Uncharacterized protein</fullName>
    </submittedName>
</protein>
<evidence type="ECO:0000313" key="1">
    <source>
        <dbReference type="EMBL" id="CAB4185026.1"/>
    </source>
</evidence>
<accession>A0A6J5QR85</accession>
<proteinExistence type="predicted"/>
<name>A0A6J5QR85_9CAUD</name>
<gene>
    <name evidence="1" type="ORF">UFOVP1118_17</name>
</gene>
<sequence>MKPDTLLRAVLAEINKSAVKPEPGYLRIEDWAKRWDIVRTSAKIYINKGLASGLIEKKMFRIITNGRLRLMTHYRATLKRNKIAPPKRRRK</sequence>
<reference evidence="1" key="1">
    <citation type="submission" date="2020-05" db="EMBL/GenBank/DDBJ databases">
        <authorList>
            <person name="Chiriac C."/>
            <person name="Salcher M."/>
            <person name="Ghai R."/>
            <person name="Kavagutti S V."/>
        </authorList>
    </citation>
    <scope>NUCLEOTIDE SEQUENCE</scope>
</reference>
<organism evidence="1">
    <name type="scientific">uncultured Caudovirales phage</name>
    <dbReference type="NCBI Taxonomy" id="2100421"/>
    <lineage>
        <taxon>Viruses</taxon>
        <taxon>Duplodnaviria</taxon>
        <taxon>Heunggongvirae</taxon>
        <taxon>Uroviricota</taxon>
        <taxon>Caudoviricetes</taxon>
        <taxon>Peduoviridae</taxon>
        <taxon>Maltschvirus</taxon>
        <taxon>Maltschvirus maltsch</taxon>
    </lineage>
</organism>
<dbReference type="EMBL" id="LR797073">
    <property type="protein sequence ID" value="CAB4185026.1"/>
    <property type="molecule type" value="Genomic_DNA"/>
</dbReference>